<organism evidence="2 3">
    <name type="scientific">Streptomyces fulvorobeus</name>
    <dbReference type="NCBI Taxonomy" id="284028"/>
    <lineage>
        <taxon>Bacteria</taxon>
        <taxon>Bacillati</taxon>
        <taxon>Actinomycetota</taxon>
        <taxon>Actinomycetes</taxon>
        <taxon>Kitasatosporales</taxon>
        <taxon>Streptomycetaceae</taxon>
        <taxon>Streptomyces</taxon>
    </lineage>
</organism>
<dbReference type="AlphaFoldDB" id="A0A7J0C3I4"/>
<reference evidence="2 3" key="1">
    <citation type="submission" date="2020-05" db="EMBL/GenBank/DDBJ databases">
        <title>Whole genome shotgun sequence of Streptomyces fulvorobeus NBRC 15897.</title>
        <authorList>
            <person name="Komaki H."/>
            <person name="Tamura T."/>
        </authorList>
    </citation>
    <scope>NUCLEOTIDE SEQUENCE [LARGE SCALE GENOMIC DNA]</scope>
    <source>
        <strain evidence="2 3">NBRC 15897</strain>
    </source>
</reference>
<evidence type="ECO:0000313" key="3">
    <source>
        <dbReference type="Proteomes" id="UP000498980"/>
    </source>
</evidence>
<sequence>MLLLGVLLLGVLLLVADLAAVLLQRGERRGVDGVLHPGLGDGVVDGGLDALEVEDVVRLPETADLPGVSSRSCGSTPGRVRLSTETWSPPISSARNCIG</sequence>
<evidence type="ECO:0000313" key="2">
    <source>
        <dbReference type="EMBL" id="GFM97075.1"/>
    </source>
</evidence>
<dbReference type="EMBL" id="BLWC01000001">
    <property type="protein sequence ID" value="GFM97075.1"/>
    <property type="molecule type" value="Genomic_DNA"/>
</dbReference>
<protein>
    <submittedName>
        <fullName evidence="2">Uncharacterized protein</fullName>
    </submittedName>
</protein>
<gene>
    <name evidence="2" type="ORF">Sfulv_18860</name>
</gene>
<dbReference type="Proteomes" id="UP000498980">
    <property type="component" value="Unassembled WGS sequence"/>
</dbReference>
<name>A0A7J0C3I4_9ACTN</name>
<feature type="region of interest" description="Disordered" evidence="1">
    <location>
        <begin position="66"/>
        <end position="87"/>
    </location>
</feature>
<comment type="caution">
    <text evidence="2">The sequence shown here is derived from an EMBL/GenBank/DDBJ whole genome shotgun (WGS) entry which is preliminary data.</text>
</comment>
<accession>A0A7J0C3I4</accession>
<evidence type="ECO:0000256" key="1">
    <source>
        <dbReference type="SAM" id="MobiDB-lite"/>
    </source>
</evidence>
<keyword evidence="3" id="KW-1185">Reference proteome</keyword>
<proteinExistence type="predicted"/>